<evidence type="ECO:0000256" key="8">
    <source>
        <dbReference type="SAM" id="MobiDB-lite"/>
    </source>
</evidence>
<dbReference type="PROSITE" id="PS00107">
    <property type="entry name" value="PROTEIN_KINASE_ATP"/>
    <property type="match status" value="1"/>
</dbReference>
<reference evidence="10 11" key="1">
    <citation type="journal article" date="2014" name="Am. J. Bot.">
        <title>Genome assembly and annotation for red clover (Trifolium pratense; Fabaceae).</title>
        <authorList>
            <person name="Istvanek J."/>
            <person name="Jaros M."/>
            <person name="Krenek A."/>
            <person name="Repkova J."/>
        </authorList>
    </citation>
    <scope>NUCLEOTIDE SEQUENCE [LARGE SCALE GENOMIC DNA]</scope>
    <source>
        <strain evidence="11">cv. Tatra</strain>
        <tissue evidence="10">Young leaves</tissue>
    </source>
</reference>
<dbReference type="InterPro" id="IPR000719">
    <property type="entry name" value="Prot_kinase_dom"/>
</dbReference>
<dbReference type="Gene3D" id="1.10.510.10">
    <property type="entry name" value="Transferase(Phosphotransferase) domain 1"/>
    <property type="match status" value="1"/>
</dbReference>
<keyword evidence="2" id="KW-0723">Serine/threonine-protein kinase</keyword>
<evidence type="ECO:0000256" key="6">
    <source>
        <dbReference type="ARBA" id="ARBA00022840"/>
    </source>
</evidence>
<protein>
    <submittedName>
        <fullName evidence="10">Putative serine threonine-protein kinase</fullName>
    </submittedName>
</protein>
<organism evidence="10 11">
    <name type="scientific">Trifolium pratense</name>
    <name type="common">Red clover</name>
    <dbReference type="NCBI Taxonomy" id="57577"/>
    <lineage>
        <taxon>Eukaryota</taxon>
        <taxon>Viridiplantae</taxon>
        <taxon>Streptophyta</taxon>
        <taxon>Embryophyta</taxon>
        <taxon>Tracheophyta</taxon>
        <taxon>Spermatophyta</taxon>
        <taxon>Magnoliopsida</taxon>
        <taxon>eudicotyledons</taxon>
        <taxon>Gunneridae</taxon>
        <taxon>Pentapetalae</taxon>
        <taxon>rosids</taxon>
        <taxon>fabids</taxon>
        <taxon>Fabales</taxon>
        <taxon>Fabaceae</taxon>
        <taxon>Papilionoideae</taxon>
        <taxon>50 kb inversion clade</taxon>
        <taxon>NPAAA clade</taxon>
        <taxon>Hologalegina</taxon>
        <taxon>IRL clade</taxon>
        <taxon>Trifolieae</taxon>
        <taxon>Trifolium</taxon>
    </lineage>
</organism>
<evidence type="ECO:0000256" key="1">
    <source>
        <dbReference type="ARBA" id="ARBA00006485"/>
    </source>
</evidence>
<dbReference type="AlphaFoldDB" id="A0A2K3P0I4"/>
<dbReference type="InterPro" id="IPR017441">
    <property type="entry name" value="Protein_kinase_ATP_BS"/>
</dbReference>
<keyword evidence="3" id="KW-0808">Transferase</keyword>
<keyword evidence="5 10" id="KW-0418">Kinase</keyword>
<dbReference type="InterPro" id="IPR011009">
    <property type="entry name" value="Kinase-like_dom_sf"/>
</dbReference>
<evidence type="ECO:0000313" key="10">
    <source>
        <dbReference type="EMBL" id="PNY08798.1"/>
    </source>
</evidence>
<feature type="domain" description="Protein kinase" evidence="9">
    <location>
        <begin position="94"/>
        <end position="378"/>
    </location>
</feature>
<dbReference type="Pfam" id="PF00069">
    <property type="entry name" value="Pkinase"/>
    <property type="match status" value="1"/>
</dbReference>
<sequence length="520" mass="57607">MGCALGKPAGAGDRHRRRDNTVTSDGGNNAVKVGEKKETEASNAGELSGNVPATVTRLPRINSLAATQPSWPPWLMEVAGDAIRDWAPRRANTFEKLAKIGKGTYSNVYKAKDLITGKIVALKKVRIDNMEAESIKFMAREILVLRKLDHPNVIKLEGLVTSRISSSLYLVFEYMEHDLAGLIAGIGVKFSEPQVKCYMKQLLSGLEHCHSRGVLHRDIKGSNLLIDDKGILKIADFGLATFYDSKQKHAMTSRVVTLWYRPPELLLGATFYGVGIDLWSAGCILAELLGGKPIMPGRTEVEQLHKIYKLCGSPSEAYWKKYKLPNATLFKPQHPYRRRISETFADFPSSSLPLIETLLAIDPDARGTTSSALNSEFFTTEPYACEPSSLPKYPPTKELDVKLRDEARRQRALNGKTSAVDGVGQVRVRERGYAIPAPEANAEIQTNLDRLRVVTHADGKSKSEKFPPPHEDGAVGYLARSYKGWRSGEADSKLSSWKFMRSFKPSTVGLSFNLLFGSRR</sequence>
<evidence type="ECO:0000256" key="4">
    <source>
        <dbReference type="ARBA" id="ARBA00022741"/>
    </source>
</evidence>
<dbReference type="PROSITE" id="PS00108">
    <property type="entry name" value="PROTEIN_KINASE_ST"/>
    <property type="match status" value="1"/>
</dbReference>
<evidence type="ECO:0000259" key="9">
    <source>
        <dbReference type="PROSITE" id="PS50011"/>
    </source>
</evidence>
<dbReference type="SMART" id="SM00220">
    <property type="entry name" value="S_TKc"/>
    <property type="match status" value="1"/>
</dbReference>
<proteinExistence type="inferred from homology"/>
<dbReference type="STRING" id="57577.A0A2K3P0I4"/>
<comment type="similarity">
    <text evidence="1">Belongs to the protein kinase superfamily. CMGC Ser/Thr protein kinase family. CDC2/CDKX subfamily.</text>
</comment>
<evidence type="ECO:0000256" key="7">
    <source>
        <dbReference type="PROSITE-ProRule" id="PRU10141"/>
    </source>
</evidence>
<evidence type="ECO:0000256" key="5">
    <source>
        <dbReference type="ARBA" id="ARBA00022777"/>
    </source>
</evidence>
<dbReference type="Proteomes" id="UP000236291">
    <property type="component" value="Unassembled WGS sequence"/>
</dbReference>
<feature type="region of interest" description="Disordered" evidence="8">
    <location>
        <begin position="1"/>
        <end position="50"/>
    </location>
</feature>
<dbReference type="SUPFAM" id="SSF56112">
    <property type="entry name" value="Protein kinase-like (PK-like)"/>
    <property type="match status" value="1"/>
</dbReference>
<dbReference type="InterPro" id="IPR050108">
    <property type="entry name" value="CDK"/>
</dbReference>
<dbReference type="FunFam" id="1.10.510.10:FF:000043">
    <property type="entry name" value="probable serine/threonine-protein kinase At1g54610"/>
    <property type="match status" value="1"/>
</dbReference>
<dbReference type="PANTHER" id="PTHR24056">
    <property type="entry name" value="CELL DIVISION PROTEIN KINASE"/>
    <property type="match status" value="1"/>
</dbReference>
<keyword evidence="6 7" id="KW-0067">ATP-binding</keyword>
<reference evidence="10 11" key="2">
    <citation type="journal article" date="2017" name="Front. Plant Sci.">
        <title>Gene Classification and Mining of Molecular Markers Useful in Red Clover (Trifolium pratense) Breeding.</title>
        <authorList>
            <person name="Istvanek J."/>
            <person name="Dluhosova J."/>
            <person name="Dluhos P."/>
            <person name="Patkova L."/>
            <person name="Nedelnik J."/>
            <person name="Repkova J."/>
        </authorList>
    </citation>
    <scope>NUCLEOTIDE SEQUENCE [LARGE SCALE GENOMIC DNA]</scope>
    <source>
        <strain evidence="11">cv. Tatra</strain>
        <tissue evidence="10">Young leaves</tissue>
    </source>
</reference>
<comment type="caution">
    <text evidence="10">The sequence shown here is derived from an EMBL/GenBank/DDBJ whole genome shotgun (WGS) entry which is preliminary data.</text>
</comment>
<dbReference type="GO" id="GO:0008353">
    <property type="term" value="F:RNA polymerase II CTD heptapeptide repeat kinase activity"/>
    <property type="evidence" value="ECO:0007669"/>
    <property type="project" value="TreeGrafter"/>
</dbReference>
<gene>
    <name evidence="10" type="ORF">L195_g005332</name>
</gene>
<dbReference type="GO" id="GO:0005634">
    <property type="term" value="C:nucleus"/>
    <property type="evidence" value="ECO:0007669"/>
    <property type="project" value="TreeGrafter"/>
</dbReference>
<dbReference type="FunFam" id="3.30.200.20:FF:000021">
    <property type="entry name" value="probable serine/threonine-protein kinase At1g54610"/>
    <property type="match status" value="1"/>
</dbReference>
<accession>A0A2K3P0I4</accession>
<evidence type="ECO:0000313" key="11">
    <source>
        <dbReference type="Proteomes" id="UP000236291"/>
    </source>
</evidence>
<evidence type="ECO:0000256" key="2">
    <source>
        <dbReference type="ARBA" id="ARBA00022527"/>
    </source>
</evidence>
<dbReference type="GO" id="GO:0000307">
    <property type="term" value="C:cyclin-dependent protein kinase holoenzyme complex"/>
    <property type="evidence" value="ECO:0007669"/>
    <property type="project" value="TreeGrafter"/>
</dbReference>
<evidence type="ECO:0000256" key="3">
    <source>
        <dbReference type="ARBA" id="ARBA00022679"/>
    </source>
</evidence>
<dbReference type="GO" id="GO:0005524">
    <property type="term" value="F:ATP binding"/>
    <property type="evidence" value="ECO:0007669"/>
    <property type="project" value="UniProtKB-UniRule"/>
</dbReference>
<dbReference type="CDD" id="cd07840">
    <property type="entry name" value="STKc_CDK9_like"/>
    <property type="match status" value="1"/>
</dbReference>
<dbReference type="InterPro" id="IPR008271">
    <property type="entry name" value="Ser/Thr_kinase_AS"/>
</dbReference>
<dbReference type="PANTHER" id="PTHR24056:SF358">
    <property type="entry name" value="PROTEIN KINASE DOMAIN-CONTAINING PROTEIN"/>
    <property type="match status" value="1"/>
</dbReference>
<name>A0A2K3P0I4_TRIPR</name>
<dbReference type="EMBL" id="ASHM01002742">
    <property type="protein sequence ID" value="PNY08798.1"/>
    <property type="molecule type" value="Genomic_DNA"/>
</dbReference>
<keyword evidence="4 7" id="KW-0547">Nucleotide-binding</keyword>
<dbReference type="GO" id="GO:0032968">
    <property type="term" value="P:positive regulation of transcription elongation by RNA polymerase II"/>
    <property type="evidence" value="ECO:0007669"/>
    <property type="project" value="TreeGrafter"/>
</dbReference>
<dbReference type="Gene3D" id="3.30.200.20">
    <property type="entry name" value="Phosphorylase Kinase, domain 1"/>
    <property type="match status" value="1"/>
</dbReference>
<feature type="binding site" evidence="7">
    <location>
        <position position="123"/>
    </location>
    <ligand>
        <name>ATP</name>
        <dbReference type="ChEBI" id="CHEBI:30616"/>
    </ligand>
</feature>
<dbReference type="PROSITE" id="PS50011">
    <property type="entry name" value="PROTEIN_KINASE_DOM"/>
    <property type="match status" value="1"/>
</dbReference>